<evidence type="ECO:0000313" key="1">
    <source>
        <dbReference type="EMBL" id="KAI8424518.1"/>
    </source>
</evidence>
<name>A0ACC0JK66_CHOFU</name>
<keyword evidence="2" id="KW-1185">Reference proteome</keyword>
<dbReference type="Proteomes" id="UP001064048">
    <property type="component" value="Chromosome 4"/>
</dbReference>
<dbReference type="EMBL" id="CM046104">
    <property type="protein sequence ID" value="KAI8424518.1"/>
    <property type="molecule type" value="Genomic_DNA"/>
</dbReference>
<sequence>HLCEQLSSPRLSSAAVDEPKTDNECAVPVLVVVALSGVKVCDPEDQERIFNKRELMFKPALYCDSPSALVFPLCASATMKALLGNEFSDALHVLTQLETNALSAELSGGECARAPDSLPGLTHHYPRSRDRSPSKCDIMGMSQHEASPSSSEESNSPTELNCYRRLGERAPLMKRLAMGFSGALLQPSDDDSTPLVADTPTTSGSAGCSAATSSSSGASSCGGSHGSGNNNIALEVLSNQPVGAFMVRCSTTQTGCFALSVRVPRDFQPAGIAHYLILRTPKGYKIKGFTKEFTSLSALVTHHSVMPELLPCPLRLARRPPAPRPHHADLDSPHPPHTPQQTPARRHLPFRPQLDV</sequence>
<comment type="caution">
    <text evidence="1">The sequence shown here is derived from an EMBL/GenBank/DDBJ whole genome shotgun (WGS) entry which is preliminary data.</text>
</comment>
<accession>A0ACC0JK66</accession>
<organism evidence="1 2">
    <name type="scientific">Choristoneura fumiferana</name>
    <name type="common">Spruce budworm moth</name>
    <name type="synonym">Archips fumiferana</name>
    <dbReference type="NCBI Taxonomy" id="7141"/>
    <lineage>
        <taxon>Eukaryota</taxon>
        <taxon>Metazoa</taxon>
        <taxon>Ecdysozoa</taxon>
        <taxon>Arthropoda</taxon>
        <taxon>Hexapoda</taxon>
        <taxon>Insecta</taxon>
        <taxon>Pterygota</taxon>
        <taxon>Neoptera</taxon>
        <taxon>Endopterygota</taxon>
        <taxon>Lepidoptera</taxon>
        <taxon>Glossata</taxon>
        <taxon>Ditrysia</taxon>
        <taxon>Tortricoidea</taxon>
        <taxon>Tortricidae</taxon>
        <taxon>Tortricinae</taxon>
        <taxon>Choristoneura</taxon>
    </lineage>
</organism>
<gene>
    <name evidence="1" type="ORF">MSG28_002979</name>
</gene>
<reference evidence="1 2" key="1">
    <citation type="journal article" date="2022" name="Genome Biol. Evol.">
        <title>The Spruce Budworm Genome: Reconstructing the Evolutionary History of Antifreeze Proteins.</title>
        <authorList>
            <person name="Beliveau C."/>
            <person name="Gagne P."/>
            <person name="Picq S."/>
            <person name="Vernygora O."/>
            <person name="Keeling C.I."/>
            <person name="Pinkney K."/>
            <person name="Doucet D."/>
            <person name="Wen F."/>
            <person name="Johnston J.S."/>
            <person name="Maaroufi H."/>
            <person name="Boyle B."/>
            <person name="Laroche J."/>
            <person name="Dewar K."/>
            <person name="Juretic N."/>
            <person name="Blackburn G."/>
            <person name="Nisole A."/>
            <person name="Brunet B."/>
            <person name="Brandao M."/>
            <person name="Lumley L."/>
            <person name="Duan J."/>
            <person name="Quan G."/>
            <person name="Lucarotti C.J."/>
            <person name="Roe A.D."/>
            <person name="Sperling F.A.H."/>
            <person name="Levesque R.C."/>
            <person name="Cusson M."/>
        </authorList>
    </citation>
    <scope>NUCLEOTIDE SEQUENCE [LARGE SCALE GENOMIC DNA]</scope>
    <source>
        <strain evidence="1">Glfc:IPQL:Cfum</strain>
    </source>
</reference>
<protein>
    <submittedName>
        <fullName evidence="1">Uncharacterized protein</fullName>
    </submittedName>
</protein>
<feature type="non-terminal residue" evidence="1">
    <location>
        <position position="1"/>
    </location>
</feature>
<evidence type="ECO:0000313" key="2">
    <source>
        <dbReference type="Proteomes" id="UP001064048"/>
    </source>
</evidence>
<proteinExistence type="predicted"/>